<dbReference type="STRING" id="983966.A0A1E4RVE0"/>
<sequence>MVTNFSTLPDFIWRPRPASLLTGGDKKKVRKNLREYSAQFDETDLMEDSSSARELILKRRRLLEEWTAFRANVAAHKEQYGIVEVSHDNEDLEVIEEIKEEVLKETEEIVE</sequence>
<dbReference type="GO" id="GO:0003743">
    <property type="term" value="F:translation initiation factor activity"/>
    <property type="evidence" value="ECO:0007669"/>
    <property type="project" value="UniProtKB-KW"/>
</dbReference>
<keyword evidence="1" id="KW-0963">Cytoplasm</keyword>
<dbReference type="PANTHER" id="PTHR14068">
    <property type="entry name" value="EUKARYOTIC TRANSLATION INITIATION FACTOR 3 EIF3 -RELATED"/>
    <property type="match status" value="1"/>
</dbReference>
<evidence type="ECO:0000313" key="6">
    <source>
        <dbReference type="Proteomes" id="UP000094389"/>
    </source>
</evidence>
<gene>
    <name evidence="5" type="ORF">CYBJADRAFT_175343</name>
</gene>
<accession>A0A1E4RVE0</accession>
<evidence type="ECO:0000313" key="5">
    <source>
        <dbReference type="EMBL" id="ODV71208.1"/>
    </source>
</evidence>
<dbReference type="GO" id="GO:0031369">
    <property type="term" value="F:translation initiation factor binding"/>
    <property type="evidence" value="ECO:0007669"/>
    <property type="project" value="InterPro"/>
</dbReference>
<organism evidence="5 6">
    <name type="scientific">Cyberlindnera jadinii (strain ATCC 18201 / CBS 1600 / BCRC 20928 / JCM 3617 / NBRC 0987 / NRRL Y-1542)</name>
    <name type="common">Torula yeast</name>
    <name type="synonym">Candida utilis</name>
    <dbReference type="NCBI Taxonomy" id="983966"/>
    <lineage>
        <taxon>Eukaryota</taxon>
        <taxon>Fungi</taxon>
        <taxon>Dikarya</taxon>
        <taxon>Ascomycota</taxon>
        <taxon>Saccharomycotina</taxon>
        <taxon>Saccharomycetes</taxon>
        <taxon>Phaffomycetales</taxon>
        <taxon>Phaffomycetaceae</taxon>
        <taxon>Cyberlindnera</taxon>
    </lineage>
</organism>
<evidence type="ECO:0000256" key="3">
    <source>
        <dbReference type="ARBA" id="ARBA00022884"/>
    </source>
</evidence>
<name>A0A1E4RVE0_CYBJN</name>
<dbReference type="InterPro" id="IPR045853">
    <property type="entry name" value="Pep_chain_release_fac_I_sf"/>
</dbReference>
<dbReference type="EMBL" id="KV453943">
    <property type="protein sequence ID" value="ODV71208.1"/>
    <property type="molecule type" value="Genomic_DNA"/>
</dbReference>
<dbReference type="GO" id="GO:0005852">
    <property type="term" value="C:eukaryotic translation initiation factor 3 complex"/>
    <property type="evidence" value="ECO:0007669"/>
    <property type="project" value="InterPro"/>
</dbReference>
<dbReference type="RefSeq" id="XP_020068247.1">
    <property type="nucleotide sequence ID" value="XM_020216689.1"/>
</dbReference>
<proteinExistence type="predicted"/>
<evidence type="ECO:0000256" key="2">
    <source>
        <dbReference type="ARBA" id="ARBA00022540"/>
    </source>
</evidence>
<keyword evidence="2" id="KW-0396">Initiation factor</keyword>
<dbReference type="SUPFAM" id="SSF75620">
    <property type="entry name" value="Release factor"/>
    <property type="match status" value="1"/>
</dbReference>
<keyword evidence="4" id="KW-0648">Protein biosynthesis</keyword>
<evidence type="ECO:0000256" key="4">
    <source>
        <dbReference type="ARBA" id="ARBA00022917"/>
    </source>
</evidence>
<evidence type="ECO:0000256" key="1">
    <source>
        <dbReference type="ARBA" id="ARBA00022490"/>
    </source>
</evidence>
<keyword evidence="6" id="KW-1185">Reference proteome</keyword>
<dbReference type="InterPro" id="IPR011400">
    <property type="entry name" value="EIF3B"/>
</dbReference>
<dbReference type="GO" id="GO:0003723">
    <property type="term" value="F:RNA binding"/>
    <property type="evidence" value="ECO:0007669"/>
    <property type="project" value="UniProtKB-KW"/>
</dbReference>
<dbReference type="OrthoDB" id="10250414at2759"/>
<keyword evidence="3" id="KW-0694">RNA-binding</keyword>
<dbReference type="GeneID" id="30991085"/>
<reference evidence="5 6" key="1">
    <citation type="journal article" date="2016" name="Proc. Natl. Acad. Sci. U.S.A.">
        <title>Comparative genomics of biotechnologically important yeasts.</title>
        <authorList>
            <person name="Riley R."/>
            <person name="Haridas S."/>
            <person name="Wolfe K.H."/>
            <person name="Lopes M.R."/>
            <person name="Hittinger C.T."/>
            <person name="Goeker M."/>
            <person name="Salamov A.A."/>
            <person name="Wisecaver J.H."/>
            <person name="Long T.M."/>
            <person name="Calvey C.H."/>
            <person name="Aerts A.L."/>
            <person name="Barry K.W."/>
            <person name="Choi C."/>
            <person name="Clum A."/>
            <person name="Coughlan A.Y."/>
            <person name="Deshpande S."/>
            <person name="Douglass A.P."/>
            <person name="Hanson S.J."/>
            <person name="Klenk H.-P."/>
            <person name="LaButti K.M."/>
            <person name="Lapidus A."/>
            <person name="Lindquist E.A."/>
            <person name="Lipzen A.M."/>
            <person name="Meier-Kolthoff J.P."/>
            <person name="Ohm R.A."/>
            <person name="Otillar R.P."/>
            <person name="Pangilinan J.L."/>
            <person name="Peng Y."/>
            <person name="Rokas A."/>
            <person name="Rosa C.A."/>
            <person name="Scheuner C."/>
            <person name="Sibirny A.A."/>
            <person name="Slot J.C."/>
            <person name="Stielow J.B."/>
            <person name="Sun H."/>
            <person name="Kurtzman C.P."/>
            <person name="Blackwell M."/>
            <person name="Grigoriev I.V."/>
            <person name="Jeffries T.W."/>
        </authorList>
    </citation>
    <scope>NUCLEOTIDE SEQUENCE [LARGE SCALE GENOMIC DNA]</scope>
    <source>
        <strain evidence="6">ATCC 18201 / CBS 1600 / BCRC 20928 / JCM 3617 / NBRC 0987 / NRRL Y-1542</strain>
    </source>
</reference>
<dbReference type="AlphaFoldDB" id="A0A1E4RVE0"/>
<dbReference type="PANTHER" id="PTHR14068:SF0">
    <property type="entry name" value="EUKARYOTIC TRANSLATION INITIATION FACTOR 3 SUBUNIT B"/>
    <property type="match status" value="1"/>
</dbReference>
<protein>
    <submittedName>
        <fullName evidence="5">Uncharacterized protein</fullName>
    </submittedName>
</protein>
<dbReference type="Proteomes" id="UP000094389">
    <property type="component" value="Unassembled WGS sequence"/>
</dbReference>